<keyword evidence="1" id="KW-0812">Transmembrane</keyword>
<accession>A0ABY0QHC9</accession>
<dbReference type="EMBL" id="LT629693">
    <property type="protein sequence ID" value="SDK41703.1"/>
    <property type="molecule type" value="Genomic_DNA"/>
</dbReference>
<protein>
    <submittedName>
        <fullName evidence="2">Uncharacterized protein</fullName>
    </submittedName>
</protein>
<evidence type="ECO:0000313" key="3">
    <source>
        <dbReference type="Proteomes" id="UP000198803"/>
    </source>
</evidence>
<keyword evidence="3" id="KW-1185">Reference proteome</keyword>
<evidence type="ECO:0000256" key="1">
    <source>
        <dbReference type="SAM" id="Phobius"/>
    </source>
</evidence>
<proteinExistence type="predicted"/>
<keyword evidence="1" id="KW-1133">Transmembrane helix</keyword>
<organism evidence="2 3">
    <name type="scientific">Bradyrhizobium ottawaense</name>
    <dbReference type="NCBI Taxonomy" id="931866"/>
    <lineage>
        <taxon>Bacteria</taxon>
        <taxon>Pseudomonadati</taxon>
        <taxon>Pseudomonadota</taxon>
        <taxon>Alphaproteobacteria</taxon>
        <taxon>Hyphomicrobiales</taxon>
        <taxon>Nitrobacteraceae</taxon>
        <taxon>Bradyrhizobium</taxon>
    </lineage>
</organism>
<dbReference type="Proteomes" id="UP000198803">
    <property type="component" value="Chromosome I"/>
</dbReference>
<sequence length="57" mass="6179">MRSLALLPILCWLLALCAWVTHVVSCLKAGAIALLLIGAIIFPIGVIHGWLIWLGIM</sequence>
<reference evidence="2 3" key="1">
    <citation type="submission" date="2016-10" db="EMBL/GenBank/DDBJ databases">
        <authorList>
            <person name="Varghese N."/>
            <person name="Submissions S."/>
        </authorList>
    </citation>
    <scope>NUCLEOTIDE SEQUENCE [LARGE SCALE GENOMIC DNA]</scope>
    <source>
        <strain evidence="2 3">GAS524</strain>
    </source>
</reference>
<keyword evidence="1" id="KW-0472">Membrane</keyword>
<evidence type="ECO:0000313" key="2">
    <source>
        <dbReference type="EMBL" id="SDK41703.1"/>
    </source>
</evidence>
<gene>
    <name evidence="2" type="ORF">SAMN05444163_8061</name>
</gene>
<dbReference type="RefSeq" id="WP_172805598.1">
    <property type="nucleotide sequence ID" value="NZ_LT629693.1"/>
</dbReference>
<name>A0ABY0QHC9_9BRAD</name>
<feature type="transmembrane region" description="Helical" evidence="1">
    <location>
        <begin position="33"/>
        <end position="56"/>
    </location>
</feature>